<dbReference type="InterPro" id="IPR029044">
    <property type="entry name" value="Nucleotide-diphossugar_trans"/>
</dbReference>
<sequence length="346" mass="40299">MTPLVSIVVTCFNQASYLERSVKSVLSQTFTDLECIIVDDGSSDNTEEVAKRLMNLDSRVSYFHKPNGGVSSARNYGFPKARGEWIQFLDGDDWIHEDKIRFQLSHVSESRQENTAFYTDYERVFIDREGNITQRQENIVGSLTTEELIQRLLIPDFLADSPFPLLQQCLLMHRSIFQKKMFDEKLKALQDRDFCIDLLVAGVNFIYTPMVGAYYTKHQTNRTNSWSYMKNYYILFYETVCGKHQELIPLSQVGIDFLVKEAIREKEEDNFTRLIKMIKPPLYFLNNKIKIYHTSLLKLIYITRLVIPSFLLYEKYRGPRSKKVIAFLSKLTSRVANGEPVAVEKK</sequence>
<organism evidence="2 3">
    <name type="scientific">Aetokthonos hydrillicola Thurmond2011</name>
    <dbReference type="NCBI Taxonomy" id="2712845"/>
    <lineage>
        <taxon>Bacteria</taxon>
        <taxon>Bacillati</taxon>
        <taxon>Cyanobacteriota</taxon>
        <taxon>Cyanophyceae</taxon>
        <taxon>Nostocales</taxon>
        <taxon>Hapalosiphonaceae</taxon>
        <taxon>Aetokthonos</taxon>
    </lineage>
</organism>
<dbReference type="RefSeq" id="WP_208341141.1">
    <property type="nucleotide sequence ID" value="NZ_CAWQFN010000796.1"/>
</dbReference>
<dbReference type="PANTHER" id="PTHR43685:SF11">
    <property type="entry name" value="GLYCOSYLTRANSFERASE TAGX-RELATED"/>
    <property type="match status" value="1"/>
</dbReference>
<reference evidence="3" key="1">
    <citation type="journal article" date="2021" name="Science">
        <title>Hunting the eagle killer: A cyanobacterial neurotoxin causes vacuolar myelinopathy.</title>
        <authorList>
            <person name="Breinlinger S."/>
            <person name="Phillips T.J."/>
            <person name="Haram B.N."/>
            <person name="Mares J."/>
            <person name="Martinez Yerena J.A."/>
            <person name="Hrouzek P."/>
            <person name="Sobotka R."/>
            <person name="Henderson W.M."/>
            <person name="Schmieder P."/>
            <person name="Williams S.M."/>
            <person name="Lauderdale J.D."/>
            <person name="Wilde H.D."/>
            <person name="Gerrin W."/>
            <person name="Kust A."/>
            <person name="Washington J.W."/>
            <person name="Wagner C."/>
            <person name="Geier B."/>
            <person name="Liebeke M."/>
            <person name="Enke H."/>
            <person name="Niedermeyer T.H.J."/>
            <person name="Wilde S.B."/>
        </authorList>
    </citation>
    <scope>NUCLEOTIDE SEQUENCE [LARGE SCALE GENOMIC DNA]</scope>
    <source>
        <strain evidence="3">Thurmond2011</strain>
    </source>
</reference>
<dbReference type="AlphaFoldDB" id="A0AAP5IFA2"/>
<evidence type="ECO:0000313" key="3">
    <source>
        <dbReference type="Proteomes" id="UP000667802"/>
    </source>
</evidence>
<evidence type="ECO:0000259" key="1">
    <source>
        <dbReference type="Pfam" id="PF00535"/>
    </source>
</evidence>
<comment type="caution">
    <text evidence="2">The sequence shown here is derived from an EMBL/GenBank/DDBJ whole genome shotgun (WGS) entry which is preliminary data.</text>
</comment>
<dbReference type="EMBL" id="JAALHA020000022">
    <property type="protein sequence ID" value="MDR9899082.1"/>
    <property type="molecule type" value="Genomic_DNA"/>
</dbReference>
<dbReference type="SUPFAM" id="SSF53448">
    <property type="entry name" value="Nucleotide-diphospho-sugar transferases"/>
    <property type="match status" value="1"/>
</dbReference>
<dbReference type="Pfam" id="PF00535">
    <property type="entry name" value="Glycos_transf_2"/>
    <property type="match status" value="1"/>
</dbReference>
<dbReference type="Proteomes" id="UP000667802">
    <property type="component" value="Unassembled WGS sequence"/>
</dbReference>
<proteinExistence type="predicted"/>
<dbReference type="InterPro" id="IPR001173">
    <property type="entry name" value="Glyco_trans_2-like"/>
</dbReference>
<dbReference type="InterPro" id="IPR050834">
    <property type="entry name" value="Glycosyltransf_2"/>
</dbReference>
<dbReference type="Gene3D" id="3.90.550.10">
    <property type="entry name" value="Spore Coat Polysaccharide Biosynthesis Protein SpsA, Chain A"/>
    <property type="match status" value="1"/>
</dbReference>
<protein>
    <submittedName>
        <fullName evidence="2">Glycosyltransferase</fullName>
    </submittedName>
</protein>
<feature type="domain" description="Glycosyltransferase 2-like" evidence="1">
    <location>
        <begin position="6"/>
        <end position="176"/>
    </location>
</feature>
<accession>A0AAP5IFA2</accession>
<dbReference type="PANTHER" id="PTHR43685">
    <property type="entry name" value="GLYCOSYLTRANSFERASE"/>
    <property type="match status" value="1"/>
</dbReference>
<name>A0AAP5IFA2_9CYAN</name>
<evidence type="ECO:0000313" key="2">
    <source>
        <dbReference type="EMBL" id="MDR9899082.1"/>
    </source>
</evidence>
<gene>
    <name evidence="2" type="ORF">G7B40_031650</name>
</gene>
<keyword evidence="3" id="KW-1185">Reference proteome</keyword>